<dbReference type="Gene3D" id="2.10.109.10">
    <property type="entry name" value="Umud Fragment, subunit A"/>
    <property type="match status" value="1"/>
</dbReference>
<protein>
    <submittedName>
        <fullName evidence="2">Helix-turn-helix domain-containing protein</fullName>
    </submittedName>
</protein>
<dbReference type="EMBL" id="JAAAML010000001">
    <property type="protein sequence ID" value="MCO6407320.1"/>
    <property type="molecule type" value="Genomic_DNA"/>
</dbReference>
<dbReference type="RefSeq" id="WP_252914704.1">
    <property type="nucleotide sequence ID" value="NZ_JAAAML010000001.1"/>
</dbReference>
<accession>A0ABT1CMB9</accession>
<organism evidence="2 3">
    <name type="scientific">Hoeflea alexandrii</name>
    <dbReference type="NCBI Taxonomy" id="288436"/>
    <lineage>
        <taxon>Bacteria</taxon>
        <taxon>Pseudomonadati</taxon>
        <taxon>Pseudomonadota</taxon>
        <taxon>Alphaproteobacteria</taxon>
        <taxon>Hyphomicrobiales</taxon>
        <taxon>Rhizobiaceae</taxon>
        <taxon>Hoeflea</taxon>
    </lineage>
</organism>
<dbReference type="PROSITE" id="PS50943">
    <property type="entry name" value="HTH_CROC1"/>
    <property type="match status" value="1"/>
</dbReference>
<evidence type="ECO:0000259" key="1">
    <source>
        <dbReference type="PROSITE" id="PS50943"/>
    </source>
</evidence>
<dbReference type="Pfam" id="PF00717">
    <property type="entry name" value="Peptidase_S24"/>
    <property type="match status" value="1"/>
</dbReference>
<sequence>METIGKRLATARENAGYRSAREAAETLQWTYSTYASHENGARIPKIHTVRKYARAFGVNASWLMTGEPKDAKEAVPFEPRDRIGAVPVTGEVQAGHWVEEESFSFHDNSYVPMSPDPQYPPDAQMAFLVRGNSMNRVVQDGDYVIAVRTGHSRDAVENDIVVVRRRIGELAETSLKRLRFVDGAWQLFPDSTDPKFQKPVYLGSIENGDSVEIIARVIGSYRPLE</sequence>
<dbReference type="CDD" id="cd06529">
    <property type="entry name" value="S24_LexA-like"/>
    <property type="match status" value="1"/>
</dbReference>
<dbReference type="InterPro" id="IPR010982">
    <property type="entry name" value="Lambda_DNA-bd_dom_sf"/>
</dbReference>
<name>A0ABT1CMB9_9HYPH</name>
<dbReference type="SMART" id="SM00530">
    <property type="entry name" value="HTH_XRE"/>
    <property type="match status" value="1"/>
</dbReference>
<proteinExistence type="predicted"/>
<dbReference type="InterPro" id="IPR015927">
    <property type="entry name" value="Peptidase_S24_S26A/B/C"/>
</dbReference>
<dbReference type="InterPro" id="IPR036286">
    <property type="entry name" value="LexA/Signal_pep-like_sf"/>
</dbReference>
<dbReference type="Proteomes" id="UP001320715">
    <property type="component" value="Unassembled WGS sequence"/>
</dbReference>
<feature type="domain" description="HTH cro/C1-type" evidence="1">
    <location>
        <begin position="8"/>
        <end position="63"/>
    </location>
</feature>
<keyword evidence="3" id="KW-1185">Reference proteome</keyword>
<dbReference type="CDD" id="cd00093">
    <property type="entry name" value="HTH_XRE"/>
    <property type="match status" value="1"/>
</dbReference>
<comment type="caution">
    <text evidence="2">The sequence shown here is derived from an EMBL/GenBank/DDBJ whole genome shotgun (WGS) entry which is preliminary data.</text>
</comment>
<gene>
    <name evidence="2" type="ORF">GTW23_03965</name>
</gene>
<evidence type="ECO:0000313" key="2">
    <source>
        <dbReference type="EMBL" id="MCO6407320.1"/>
    </source>
</evidence>
<evidence type="ECO:0000313" key="3">
    <source>
        <dbReference type="Proteomes" id="UP001320715"/>
    </source>
</evidence>
<reference evidence="2 3" key="1">
    <citation type="submission" date="2020-01" db="EMBL/GenBank/DDBJ databases">
        <title>Genomes of bacteria type strains.</title>
        <authorList>
            <person name="Chen J."/>
            <person name="Zhu S."/>
            <person name="Yang J."/>
        </authorList>
    </citation>
    <scope>NUCLEOTIDE SEQUENCE [LARGE SCALE GENOMIC DNA]</scope>
    <source>
        <strain evidence="2 3">DSM 16655</strain>
    </source>
</reference>
<dbReference type="SUPFAM" id="SSF51306">
    <property type="entry name" value="LexA/Signal peptidase"/>
    <property type="match status" value="1"/>
</dbReference>
<dbReference type="Pfam" id="PF12844">
    <property type="entry name" value="HTH_19"/>
    <property type="match status" value="1"/>
</dbReference>
<dbReference type="InterPro" id="IPR039418">
    <property type="entry name" value="LexA-like"/>
</dbReference>
<dbReference type="Gene3D" id="1.10.260.40">
    <property type="entry name" value="lambda repressor-like DNA-binding domains"/>
    <property type="match status" value="1"/>
</dbReference>
<dbReference type="SUPFAM" id="SSF47413">
    <property type="entry name" value="lambda repressor-like DNA-binding domains"/>
    <property type="match status" value="1"/>
</dbReference>
<dbReference type="InterPro" id="IPR001387">
    <property type="entry name" value="Cro/C1-type_HTH"/>
</dbReference>